<dbReference type="PANTHER" id="PTHR31339:SF5">
    <property type="entry name" value="HYDROLASE FAMILY 28 PROTEIN, PUTATIVE, EXPRESSED-RELATED"/>
    <property type="match status" value="1"/>
</dbReference>
<evidence type="ECO:0000259" key="1">
    <source>
        <dbReference type="Pfam" id="PF12708"/>
    </source>
</evidence>
<dbReference type="PANTHER" id="PTHR31339">
    <property type="entry name" value="PECTIN LYASE-RELATED"/>
    <property type="match status" value="1"/>
</dbReference>
<accession>A0A3Q7GT30</accession>
<dbReference type="Gene3D" id="2.160.20.10">
    <property type="entry name" value="Single-stranded right-handed beta-helix, Pectin lyase-like"/>
    <property type="match status" value="1"/>
</dbReference>
<name>A0A3Q7GT30_SOLLC</name>
<feature type="domain" description="Rhamnogalacturonase A/B/Epimerase-like pectate lyase" evidence="1">
    <location>
        <begin position="95"/>
        <end position="151"/>
    </location>
</feature>
<dbReference type="InterPro" id="IPR051801">
    <property type="entry name" value="GH28_Enzymes"/>
</dbReference>
<dbReference type="Proteomes" id="UP000004994">
    <property type="component" value="Chromosome 6"/>
</dbReference>
<organism evidence="2">
    <name type="scientific">Solanum lycopersicum</name>
    <name type="common">Tomato</name>
    <name type="synonym">Lycopersicon esculentum</name>
    <dbReference type="NCBI Taxonomy" id="4081"/>
    <lineage>
        <taxon>Eukaryota</taxon>
        <taxon>Viridiplantae</taxon>
        <taxon>Streptophyta</taxon>
        <taxon>Embryophyta</taxon>
        <taxon>Tracheophyta</taxon>
        <taxon>Spermatophyta</taxon>
        <taxon>Magnoliopsida</taxon>
        <taxon>eudicotyledons</taxon>
        <taxon>Gunneridae</taxon>
        <taxon>Pentapetalae</taxon>
        <taxon>asterids</taxon>
        <taxon>lamiids</taxon>
        <taxon>Solanales</taxon>
        <taxon>Solanaceae</taxon>
        <taxon>Solanoideae</taxon>
        <taxon>Solaneae</taxon>
        <taxon>Solanum</taxon>
        <taxon>Solanum subgen. Lycopersicon</taxon>
    </lineage>
</organism>
<reference evidence="2" key="2">
    <citation type="submission" date="2019-01" db="UniProtKB">
        <authorList>
            <consortium name="EnsemblPlants"/>
        </authorList>
    </citation>
    <scope>IDENTIFICATION</scope>
    <source>
        <strain evidence="2">cv. Heinz 1706</strain>
    </source>
</reference>
<protein>
    <recommendedName>
        <fullName evidence="1">Rhamnogalacturonase A/B/Epimerase-like pectate lyase domain-containing protein</fullName>
    </recommendedName>
</protein>
<dbReference type="SUPFAM" id="SSF51126">
    <property type="entry name" value="Pectin lyase-like"/>
    <property type="match status" value="1"/>
</dbReference>
<dbReference type="EnsemblPlants" id="Solyc06g009795.1.1">
    <property type="protein sequence ID" value="Solyc06g009795.1.1"/>
    <property type="gene ID" value="Solyc06g009795.1"/>
</dbReference>
<dbReference type="Pfam" id="PF12708">
    <property type="entry name" value="Pect-lyase_RHGA_epim"/>
    <property type="match status" value="1"/>
</dbReference>
<dbReference type="InterPro" id="IPR024535">
    <property type="entry name" value="RHGA/B-epi-like_pectate_lyase"/>
</dbReference>
<evidence type="ECO:0000313" key="2">
    <source>
        <dbReference type="EnsemblPlants" id="Solyc06g009795.1.1"/>
    </source>
</evidence>
<keyword evidence="3" id="KW-1185">Reference proteome</keyword>
<dbReference type="Gramene" id="Solyc06g009795.1.1">
    <property type="protein sequence ID" value="Solyc06g009795.1.1"/>
    <property type="gene ID" value="Solyc06g009795.1"/>
</dbReference>
<dbReference type="AlphaFoldDB" id="A0A3Q7GT30"/>
<evidence type="ECO:0000313" key="3">
    <source>
        <dbReference type="Proteomes" id="UP000004994"/>
    </source>
</evidence>
<dbReference type="InterPro" id="IPR012334">
    <property type="entry name" value="Pectin_lyas_fold"/>
</dbReference>
<dbReference type="InParanoid" id="A0A3Q7GT30"/>
<proteinExistence type="predicted"/>
<sequence length="239" mass="26309">MHRDLNWVENPEVSGSETKTPVESNRCLVKLVKWRNARFEELLYNVGGHGTTDDIVLAVLILLLVLSHIIVHTDAQFDGECKFNKPLEPRPHSASVLDFGAVGDGETLNTLAFQNAIFYLKSFADKGGAQLYVPAGRWLTGSIKLTSHLTLFLEKEAIILGSKVSPWTGSEVPACLDFFCVHGNMKAVVDYAHWDIVEALPSYGGGIEAQGGRYRSLIFGDNLTDVVITGRNSFIALIY</sequence>
<dbReference type="InterPro" id="IPR011050">
    <property type="entry name" value="Pectin_lyase_fold/virulence"/>
</dbReference>
<dbReference type="STRING" id="4081.A0A3Q7GT30"/>
<reference evidence="2" key="1">
    <citation type="journal article" date="2012" name="Nature">
        <title>The tomato genome sequence provides insights into fleshy fruit evolution.</title>
        <authorList>
            <consortium name="Tomato Genome Consortium"/>
        </authorList>
    </citation>
    <scope>NUCLEOTIDE SEQUENCE [LARGE SCALE GENOMIC DNA]</scope>
    <source>
        <strain evidence="2">cv. Heinz 1706</strain>
    </source>
</reference>